<accession>A0A0H3C971</accession>
<dbReference type="HOGENOM" id="CLU_162496_1_0_5"/>
<dbReference type="Proteomes" id="UP000001364">
    <property type="component" value="Chromosome"/>
</dbReference>
<keyword evidence="3" id="KW-1185">Reference proteome</keyword>
<dbReference type="InterPro" id="IPR058067">
    <property type="entry name" value="CC_3452-like"/>
</dbReference>
<evidence type="ECO:0000313" key="3">
    <source>
        <dbReference type="Proteomes" id="UP000001364"/>
    </source>
</evidence>
<dbReference type="RefSeq" id="YP_002516744.1">
    <property type="nucleotide sequence ID" value="NC_011916.1"/>
</dbReference>
<gene>
    <name evidence="2" type="ordered locus">CCNA_01371</name>
</gene>
<dbReference type="NCBIfam" id="NF047636">
    <property type="entry name" value="CC_3452_fam"/>
    <property type="match status" value="1"/>
</dbReference>
<evidence type="ECO:0000256" key="1">
    <source>
        <dbReference type="SAM" id="SignalP"/>
    </source>
</evidence>
<dbReference type="PATRIC" id="fig|565050.3.peg.1357"/>
<dbReference type="InterPro" id="IPR058513">
    <property type="entry name" value="DUF8200"/>
</dbReference>
<keyword evidence="1" id="KW-0732">Signal</keyword>
<evidence type="ECO:0000313" key="2">
    <source>
        <dbReference type="EMBL" id="ACL94836.1"/>
    </source>
</evidence>
<organism evidence="2 3">
    <name type="scientific">Caulobacter vibrioides (strain NA1000 / CB15N)</name>
    <name type="common">Caulobacter crescentus</name>
    <dbReference type="NCBI Taxonomy" id="565050"/>
    <lineage>
        <taxon>Bacteria</taxon>
        <taxon>Pseudomonadati</taxon>
        <taxon>Pseudomonadota</taxon>
        <taxon>Alphaproteobacteria</taxon>
        <taxon>Caulobacterales</taxon>
        <taxon>Caulobacteraceae</taxon>
        <taxon>Caulobacter</taxon>
    </lineage>
</organism>
<dbReference type="KEGG" id="ccs:CCNA_01371"/>
<name>A0A0H3C971_CAUVN</name>
<dbReference type="AlphaFoldDB" id="A0A0H3C971"/>
<dbReference type="GeneID" id="7331826"/>
<dbReference type="Pfam" id="PF26624">
    <property type="entry name" value="DUF8200"/>
    <property type="match status" value="1"/>
</dbReference>
<dbReference type="OrthoDB" id="7189520at2"/>
<sequence length="102" mass="10517">MRTAIFAGLLACALVTSAFAADTESASLKLKTPATSESFIHDGSAWRCTGDVCTTTKARSLPAARACRKLAAQVGELTAFTYRGAAIEGDALTDCNTAAKKG</sequence>
<dbReference type="RefSeq" id="WP_012640202.1">
    <property type="nucleotide sequence ID" value="NC_011916.1"/>
</dbReference>
<dbReference type="EMBL" id="CP001340">
    <property type="protein sequence ID" value="ACL94836.1"/>
    <property type="molecule type" value="Genomic_DNA"/>
</dbReference>
<proteinExistence type="predicted"/>
<reference evidence="2 3" key="1">
    <citation type="journal article" date="2010" name="J. Bacteriol.">
        <title>The genetic basis of laboratory adaptation in Caulobacter crescentus.</title>
        <authorList>
            <person name="Marks M.E."/>
            <person name="Castro-Rojas C.M."/>
            <person name="Teiling C."/>
            <person name="Du L."/>
            <person name="Kapatral V."/>
            <person name="Walunas T.L."/>
            <person name="Crosson S."/>
        </authorList>
    </citation>
    <scope>NUCLEOTIDE SEQUENCE [LARGE SCALE GENOMIC DNA]</scope>
    <source>
        <strain evidence="3">NA1000 / CB15N</strain>
    </source>
</reference>
<feature type="chain" id="PRO_5002606273" evidence="1">
    <location>
        <begin position="21"/>
        <end position="102"/>
    </location>
</feature>
<protein>
    <submittedName>
        <fullName evidence="2">Uncharacterized protein</fullName>
    </submittedName>
</protein>
<feature type="signal peptide" evidence="1">
    <location>
        <begin position="1"/>
        <end position="20"/>
    </location>
</feature>